<dbReference type="InterPro" id="IPR038212">
    <property type="entry name" value="TF_EnY2_sf"/>
</dbReference>
<protein>
    <recommendedName>
        <fullName evidence="3">Transcription and mRNA export factor SUS1</fullName>
    </recommendedName>
</protein>
<evidence type="ECO:0008006" key="3">
    <source>
        <dbReference type="Google" id="ProtNLM"/>
    </source>
</evidence>
<dbReference type="Pfam" id="PF10163">
    <property type="entry name" value="EnY2"/>
    <property type="match status" value="1"/>
</dbReference>
<sequence length="79" mass="9140">MEELKQSLTRSGWRQEVKEYCKTIIRQQGVDRVTTEDVASRALQYARQRVPDEVKEQLVRRIKDILTQGEDGDVGFGMA</sequence>
<dbReference type="GO" id="GO:0000124">
    <property type="term" value="C:SAGA complex"/>
    <property type="evidence" value="ECO:0007669"/>
    <property type="project" value="InterPro"/>
</dbReference>
<dbReference type="STRING" id="1344416.A0A139AZW3"/>
<name>A0A139AZW3_GONPJ</name>
<dbReference type="InterPro" id="IPR018783">
    <property type="entry name" value="TF_ENY2"/>
</dbReference>
<dbReference type="GO" id="GO:0003713">
    <property type="term" value="F:transcription coactivator activity"/>
    <property type="evidence" value="ECO:0007669"/>
    <property type="project" value="InterPro"/>
</dbReference>
<accession>A0A139AZW3</accession>
<keyword evidence="2" id="KW-1185">Reference proteome</keyword>
<organism evidence="1 2">
    <name type="scientific">Gonapodya prolifera (strain JEL478)</name>
    <name type="common">Monoblepharis prolifera</name>
    <dbReference type="NCBI Taxonomy" id="1344416"/>
    <lineage>
        <taxon>Eukaryota</taxon>
        <taxon>Fungi</taxon>
        <taxon>Fungi incertae sedis</taxon>
        <taxon>Chytridiomycota</taxon>
        <taxon>Chytridiomycota incertae sedis</taxon>
        <taxon>Monoblepharidomycetes</taxon>
        <taxon>Monoblepharidales</taxon>
        <taxon>Gonapodyaceae</taxon>
        <taxon>Gonapodya</taxon>
    </lineage>
</organism>
<gene>
    <name evidence="1" type="ORF">M427DRAFT_150602</name>
</gene>
<dbReference type="AlphaFoldDB" id="A0A139AZW3"/>
<evidence type="ECO:0000313" key="2">
    <source>
        <dbReference type="Proteomes" id="UP000070544"/>
    </source>
</evidence>
<dbReference type="OrthoDB" id="6221744at2759"/>
<reference evidence="1 2" key="1">
    <citation type="journal article" date="2015" name="Genome Biol. Evol.">
        <title>Phylogenomic analyses indicate that early fungi evolved digesting cell walls of algal ancestors of land plants.</title>
        <authorList>
            <person name="Chang Y."/>
            <person name="Wang S."/>
            <person name="Sekimoto S."/>
            <person name="Aerts A.L."/>
            <person name="Choi C."/>
            <person name="Clum A."/>
            <person name="LaButti K.M."/>
            <person name="Lindquist E.A."/>
            <person name="Yee Ngan C."/>
            <person name="Ohm R.A."/>
            <person name="Salamov A.A."/>
            <person name="Grigoriev I.V."/>
            <person name="Spatafora J.W."/>
            <person name="Berbee M.L."/>
        </authorList>
    </citation>
    <scope>NUCLEOTIDE SEQUENCE [LARGE SCALE GENOMIC DNA]</scope>
    <source>
        <strain evidence="1 2">JEL478</strain>
    </source>
</reference>
<dbReference type="GO" id="GO:0006406">
    <property type="term" value="P:mRNA export from nucleus"/>
    <property type="evidence" value="ECO:0007669"/>
    <property type="project" value="InterPro"/>
</dbReference>
<dbReference type="Gene3D" id="1.10.246.140">
    <property type="match status" value="1"/>
</dbReference>
<dbReference type="EMBL" id="KQ965731">
    <property type="protein sequence ID" value="KXS22281.1"/>
    <property type="molecule type" value="Genomic_DNA"/>
</dbReference>
<dbReference type="Proteomes" id="UP000070544">
    <property type="component" value="Unassembled WGS sequence"/>
</dbReference>
<evidence type="ECO:0000313" key="1">
    <source>
        <dbReference type="EMBL" id="KXS22281.1"/>
    </source>
</evidence>
<dbReference type="GO" id="GO:0005643">
    <property type="term" value="C:nuclear pore"/>
    <property type="evidence" value="ECO:0007669"/>
    <property type="project" value="InterPro"/>
</dbReference>
<dbReference type="PANTHER" id="PTHR12514">
    <property type="entry name" value="ENHANCER OF YELLOW 2 TRANSCRIPTION FACTOR"/>
    <property type="match status" value="1"/>
</dbReference>
<proteinExistence type="predicted"/>